<dbReference type="InterPro" id="IPR058533">
    <property type="entry name" value="Cation_efflux_TM"/>
</dbReference>
<evidence type="ECO:0000259" key="11">
    <source>
        <dbReference type="Pfam" id="PF16916"/>
    </source>
</evidence>
<feature type="transmembrane region" description="Helical" evidence="9">
    <location>
        <begin position="44"/>
        <end position="65"/>
    </location>
</feature>
<dbReference type="InterPro" id="IPR027470">
    <property type="entry name" value="Cation_efflux_CTD"/>
</dbReference>
<feature type="transmembrane region" description="Helical" evidence="9">
    <location>
        <begin position="207"/>
        <end position="224"/>
    </location>
</feature>
<dbReference type="InterPro" id="IPR036837">
    <property type="entry name" value="Cation_efflux_CTD_sf"/>
</dbReference>
<keyword evidence="3" id="KW-0813">Transport</keyword>
<feature type="region of interest" description="Disordered" evidence="8">
    <location>
        <begin position="312"/>
        <end position="359"/>
    </location>
</feature>
<feature type="domain" description="Cation efflux protein transmembrane" evidence="10">
    <location>
        <begin position="42"/>
        <end position="231"/>
    </location>
</feature>
<dbReference type="Gene3D" id="1.20.1510.10">
    <property type="entry name" value="Cation efflux protein transmembrane domain"/>
    <property type="match status" value="1"/>
</dbReference>
<dbReference type="OrthoDB" id="9809646at2"/>
<comment type="subcellular location">
    <subcellularLocation>
        <location evidence="1">Membrane</location>
        <topology evidence="1">Multi-pass membrane protein</topology>
    </subcellularLocation>
</comment>
<dbReference type="InterPro" id="IPR050681">
    <property type="entry name" value="CDF/SLC30A"/>
</dbReference>
<evidence type="ECO:0000256" key="8">
    <source>
        <dbReference type="SAM" id="MobiDB-lite"/>
    </source>
</evidence>
<dbReference type="Proteomes" id="UP000181951">
    <property type="component" value="Unassembled WGS sequence"/>
</dbReference>
<dbReference type="EMBL" id="FODD01000012">
    <property type="protein sequence ID" value="SEN88323.1"/>
    <property type="molecule type" value="Genomic_DNA"/>
</dbReference>
<dbReference type="GO" id="GO:0005385">
    <property type="term" value="F:zinc ion transmembrane transporter activity"/>
    <property type="evidence" value="ECO:0007669"/>
    <property type="project" value="TreeGrafter"/>
</dbReference>
<evidence type="ECO:0000256" key="2">
    <source>
        <dbReference type="ARBA" id="ARBA00008873"/>
    </source>
</evidence>
<evidence type="ECO:0000256" key="5">
    <source>
        <dbReference type="ARBA" id="ARBA00022989"/>
    </source>
</evidence>
<feature type="compositionally biased region" description="Basic and acidic residues" evidence="8">
    <location>
        <begin position="17"/>
        <end position="29"/>
    </location>
</feature>
<dbReference type="InterPro" id="IPR027469">
    <property type="entry name" value="Cation_efflux_TMD_sf"/>
</dbReference>
<dbReference type="STRING" id="310780.SAMN05216267_101213"/>
<evidence type="ECO:0000256" key="6">
    <source>
        <dbReference type="ARBA" id="ARBA00023065"/>
    </source>
</evidence>
<keyword evidence="7 9" id="KW-0472">Membrane</keyword>
<keyword evidence="13" id="KW-1185">Reference proteome</keyword>
<keyword evidence="5 9" id="KW-1133">Transmembrane helix</keyword>
<accession>A0A1H8K5T3</accession>
<feature type="transmembrane region" description="Helical" evidence="9">
    <location>
        <begin position="71"/>
        <end position="88"/>
    </location>
</feature>
<name>A0A1H8K5T3_9ACTN</name>
<dbReference type="PANTHER" id="PTHR11562:SF17">
    <property type="entry name" value="RE54080P-RELATED"/>
    <property type="match status" value="1"/>
</dbReference>
<evidence type="ECO:0000256" key="4">
    <source>
        <dbReference type="ARBA" id="ARBA00022692"/>
    </source>
</evidence>
<dbReference type="Pfam" id="PF16916">
    <property type="entry name" value="ZT_dimer"/>
    <property type="match status" value="1"/>
</dbReference>
<evidence type="ECO:0000313" key="13">
    <source>
        <dbReference type="Proteomes" id="UP000181951"/>
    </source>
</evidence>
<feature type="compositionally biased region" description="Basic and acidic residues" evidence="8">
    <location>
        <begin position="335"/>
        <end position="359"/>
    </location>
</feature>
<evidence type="ECO:0000313" key="12">
    <source>
        <dbReference type="EMBL" id="SEN88323.1"/>
    </source>
</evidence>
<evidence type="ECO:0000256" key="9">
    <source>
        <dbReference type="SAM" id="Phobius"/>
    </source>
</evidence>
<dbReference type="Pfam" id="PF01545">
    <property type="entry name" value="Cation_efflux"/>
    <property type="match status" value="1"/>
</dbReference>
<evidence type="ECO:0000256" key="3">
    <source>
        <dbReference type="ARBA" id="ARBA00022448"/>
    </source>
</evidence>
<dbReference type="RefSeq" id="WP_069461884.1">
    <property type="nucleotide sequence ID" value="NZ_FODD01000012.1"/>
</dbReference>
<keyword evidence="4 9" id="KW-0812">Transmembrane</keyword>
<feature type="transmembrane region" description="Helical" evidence="9">
    <location>
        <begin position="108"/>
        <end position="127"/>
    </location>
</feature>
<dbReference type="PANTHER" id="PTHR11562">
    <property type="entry name" value="CATION EFFLUX PROTEIN/ ZINC TRANSPORTER"/>
    <property type="match status" value="1"/>
</dbReference>
<feature type="region of interest" description="Disordered" evidence="8">
    <location>
        <begin position="1"/>
        <end position="30"/>
    </location>
</feature>
<evidence type="ECO:0000259" key="10">
    <source>
        <dbReference type="Pfam" id="PF01545"/>
    </source>
</evidence>
<dbReference type="InterPro" id="IPR002524">
    <property type="entry name" value="Cation_efflux"/>
</dbReference>
<protein>
    <submittedName>
        <fullName evidence="12">Cobalt-zinc-cadmium efflux system protein</fullName>
    </submittedName>
</protein>
<dbReference type="SUPFAM" id="SSF161111">
    <property type="entry name" value="Cation efflux protein transmembrane domain-like"/>
    <property type="match status" value="1"/>
</dbReference>
<evidence type="ECO:0000256" key="1">
    <source>
        <dbReference type="ARBA" id="ARBA00004141"/>
    </source>
</evidence>
<dbReference type="GO" id="GO:0005886">
    <property type="term" value="C:plasma membrane"/>
    <property type="evidence" value="ECO:0007669"/>
    <property type="project" value="TreeGrafter"/>
</dbReference>
<sequence length="359" mass="37268">MADHHDHDHTGPSGHAGGDHAHGGHEGHSHTVAADADRGWLTTALALIVAFMAAEVVVGIVAHSLALLSDAAHMLTDAGALGLALVAMRLAARPARGGYTFGLKRAEILSAQANGITLLVLSVWLTYEAVRRLISPPPVAGGLVLATALVGVAVNIAAAWSISKANRTSLNVEGAFQHILTDLYGFIATAVAGAIVLTTGFSRADALASLVVVALMLKAGIGLVRASGRIFLEAAPAGLDPDLVGDAMAHADQVVEVHDLHVWLITSGQPALSAHVLVQPGGDCHAVRRHLQGWLRDTHGITHTTLQVDHLGEDQDDGCGDLLQITGPDDEPDDSSAHEQSGHAEDTHGPVHRPGPHEH</sequence>
<proteinExistence type="inferred from homology"/>
<evidence type="ECO:0000256" key="7">
    <source>
        <dbReference type="ARBA" id="ARBA00023136"/>
    </source>
</evidence>
<comment type="similarity">
    <text evidence="2">Belongs to the cation diffusion facilitator (CDF) transporter (TC 2.A.4) family. SLC30A subfamily.</text>
</comment>
<feature type="transmembrane region" description="Helical" evidence="9">
    <location>
        <begin position="139"/>
        <end position="162"/>
    </location>
</feature>
<gene>
    <name evidence="12" type="ORF">SAMN05216267_101213</name>
</gene>
<organism evidence="12 13">
    <name type="scientific">Actinacidiphila rubida</name>
    <dbReference type="NCBI Taxonomy" id="310780"/>
    <lineage>
        <taxon>Bacteria</taxon>
        <taxon>Bacillati</taxon>
        <taxon>Actinomycetota</taxon>
        <taxon>Actinomycetes</taxon>
        <taxon>Kitasatosporales</taxon>
        <taxon>Streptomycetaceae</taxon>
        <taxon>Actinacidiphila</taxon>
    </lineage>
</organism>
<reference evidence="12 13" key="1">
    <citation type="submission" date="2016-10" db="EMBL/GenBank/DDBJ databases">
        <authorList>
            <person name="de Groot N.N."/>
        </authorList>
    </citation>
    <scope>NUCLEOTIDE SEQUENCE [LARGE SCALE GENOMIC DNA]</scope>
    <source>
        <strain evidence="12 13">CGMCC 4.2026</strain>
    </source>
</reference>
<keyword evidence="6" id="KW-0406">Ion transport</keyword>
<dbReference type="SUPFAM" id="SSF160240">
    <property type="entry name" value="Cation efflux protein cytoplasmic domain-like"/>
    <property type="match status" value="1"/>
</dbReference>
<dbReference type="AlphaFoldDB" id="A0A1H8K5T3"/>
<dbReference type="NCBIfam" id="TIGR01297">
    <property type="entry name" value="CDF"/>
    <property type="match status" value="1"/>
</dbReference>
<feature type="domain" description="Cation efflux protein cytoplasmic" evidence="11">
    <location>
        <begin position="248"/>
        <end position="310"/>
    </location>
</feature>
<feature type="compositionally biased region" description="Basic and acidic residues" evidence="8">
    <location>
        <begin position="1"/>
        <end position="10"/>
    </location>
</feature>
<feature type="transmembrane region" description="Helical" evidence="9">
    <location>
        <begin position="183"/>
        <end position="201"/>
    </location>
</feature>